<evidence type="ECO:0000313" key="3">
    <source>
        <dbReference type="Proteomes" id="UP000066480"/>
    </source>
</evidence>
<dbReference type="STRING" id="571913.VV02_10365"/>
<dbReference type="AlphaFoldDB" id="A0A0K1JHV4"/>
<dbReference type="EMBL" id="CP011112">
    <property type="protein sequence ID" value="AKU16173.1"/>
    <property type="molecule type" value="Genomic_DNA"/>
</dbReference>
<dbReference type="SUPFAM" id="SSF52777">
    <property type="entry name" value="CoA-dependent acyltransferases"/>
    <property type="match status" value="2"/>
</dbReference>
<dbReference type="GO" id="GO:0043041">
    <property type="term" value="P:amino acid activation for nonribosomal peptide biosynthetic process"/>
    <property type="evidence" value="ECO:0007669"/>
    <property type="project" value="TreeGrafter"/>
</dbReference>
<gene>
    <name evidence="2" type="ORF">VV02_10365</name>
</gene>
<dbReference type="GO" id="GO:0005737">
    <property type="term" value="C:cytoplasm"/>
    <property type="evidence" value="ECO:0007669"/>
    <property type="project" value="TreeGrafter"/>
</dbReference>
<accession>A0A0K1JHV4</accession>
<dbReference type="OrthoDB" id="9789603at2"/>
<dbReference type="PANTHER" id="PTHR45527">
    <property type="entry name" value="NONRIBOSOMAL PEPTIDE SYNTHETASE"/>
    <property type="match status" value="1"/>
</dbReference>
<name>A0A0K1JHV4_9MICO</name>
<dbReference type="InterPro" id="IPR023213">
    <property type="entry name" value="CAT-like_dom_sf"/>
</dbReference>
<sequence>MQMTRLEKHETVAGRLITWEPSERTLAAIERAPVTGDRPSYMQETHIGLRLAMERDGKRDASWIGMAFDLPGELDLEAMGRALTAWVRRHAVMHGWFRVAGDGYERVQLDPADIEVVPRVVGTAASPGGTHTYVGRLFDKVCTPLDRLGYGFAAVQGDAHAVMYAGSDHTYSDGFSILVAFEEVNALYREETTGTPAELPEVASYLEFAQAERAAAESITREHPAVAYWTDYALKDLEGSPRFPMDLGLEKGDKRPIRSERYDLLTAAETDALEVVAREAGATFPALVYAACAAAARDLAGQSAYRFFNPVSTRLTPETAAAMGWFINVMPVHVDAPADASLMDIARSTRQAFRDGRASQEVPAVRVLEILSEMFGFDANSTERPRIVSYLDGRKIPGQDAWLEQRFFGVTGGGDDDDVNVWINRMPAHTYVTCTVPDFPQAVTNVERYFSYVRDVLRGELAGTPAGPVDVPQALPV</sequence>
<dbReference type="KEGG" id="lmoi:VV02_10365"/>
<evidence type="ECO:0000259" key="1">
    <source>
        <dbReference type="Pfam" id="PF00668"/>
    </source>
</evidence>
<keyword evidence="3" id="KW-1185">Reference proteome</keyword>
<dbReference type="GO" id="GO:0003824">
    <property type="term" value="F:catalytic activity"/>
    <property type="evidence" value="ECO:0007669"/>
    <property type="project" value="InterPro"/>
</dbReference>
<organism evidence="2 3">
    <name type="scientific">Luteipulveratus mongoliensis</name>
    <dbReference type="NCBI Taxonomy" id="571913"/>
    <lineage>
        <taxon>Bacteria</taxon>
        <taxon>Bacillati</taxon>
        <taxon>Actinomycetota</taxon>
        <taxon>Actinomycetes</taxon>
        <taxon>Micrococcales</taxon>
        <taxon>Dermacoccaceae</taxon>
        <taxon>Luteipulveratus</taxon>
    </lineage>
</organism>
<dbReference type="RefSeq" id="WP_052591459.1">
    <property type="nucleotide sequence ID" value="NZ_CP011112.1"/>
</dbReference>
<dbReference type="PANTHER" id="PTHR45527:SF1">
    <property type="entry name" value="FATTY ACID SYNTHASE"/>
    <property type="match status" value="1"/>
</dbReference>
<dbReference type="InterPro" id="IPR001242">
    <property type="entry name" value="Condensation_dom"/>
</dbReference>
<protein>
    <recommendedName>
        <fullName evidence="1">Condensation domain-containing protein</fullName>
    </recommendedName>
</protein>
<feature type="domain" description="Condensation" evidence="1">
    <location>
        <begin position="66"/>
        <end position="369"/>
    </location>
</feature>
<evidence type="ECO:0000313" key="2">
    <source>
        <dbReference type="EMBL" id="AKU16173.1"/>
    </source>
</evidence>
<dbReference type="Gene3D" id="3.30.559.30">
    <property type="entry name" value="Nonribosomal peptide synthetase, condensation domain"/>
    <property type="match status" value="1"/>
</dbReference>
<reference evidence="2 3" key="1">
    <citation type="submission" date="2015-03" db="EMBL/GenBank/DDBJ databases">
        <title>Luteipulveratus halotolerans sp. nov., a novel actinobacterium (Dermacoccaceae) from Sarawak, Malaysia.</title>
        <authorList>
            <person name="Juboi H."/>
            <person name="Basik A."/>
            <person name="Shamsul S.S."/>
            <person name="Arnold P."/>
            <person name="Schmitt E.K."/>
            <person name="Sanglier J.-J."/>
            <person name="Yeo T."/>
        </authorList>
    </citation>
    <scope>NUCLEOTIDE SEQUENCE [LARGE SCALE GENOMIC DNA]</scope>
    <source>
        <strain evidence="2 3">MN07-A0370</strain>
    </source>
</reference>
<dbReference type="GO" id="GO:0031177">
    <property type="term" value="F:phosphopantetheine binding"/>
    <property type="evidence" value="ECO:0007669"/>
    <property type="project" value="TreeGrafter"/>
</dbReference>
<dbReference type="GO" id="GO:0008610">
    <property type="term" value="P:lipid biosynthetic process"/>
    <property type="evidence" value="ECO:0007669"/>
    <property type="project" value="UniProtKB-ARBA"/>
</dbReference>
<dbReference type="Gene3D" id="3.30.559.10">
    <property type="entry name" value="Chloramphenicol acetyltransferase-like domain"/>
    <property type="match status" value="1"/>
</dbReference>
<dbReference type="Proteomes" id="UP000066480">
    <property type="component" value="Chromosome"/>
</dbReference>
<proteinExistence type="predicted"/>
<dbReference type="GO" id="GO:0044550">
    <property type="term" value="P:secondary metabolite biosynthetic process"/>
    <property type="evidence" value="ECO:0007669"/>
    <property type="project" value="TreeGrafter"/>
</dbReference>
<dbReference type="Pfam" id="PF00668">
    <property type="entry name" value="Condensation"/>
    <property type="match status" value="1"/>
</dbReference>